<accession>A0ABT8MYR4</accession>
<evidence type="ECO:0000256" key="1">
    <source>
        <dbReference type="SAM" id="MobiDB-lite"/>
    </source>
</evidence>
<dbReference type="Proteomes" id="UP001172055">
    <property type="component" value="Unassembled WGS sequence"/>
</dbReference>
<reference evidence="3 4" key="1">
    <citation type="submission" date="2023-06" db="EMBL/GenBank/DDBJ databases">
        <title>Novel species in genus Planococcus.</title>
        <authorList>
            <person name="Ning S."/>
        </authorList>
    </citation>
    <scope>NUCLEOTIDE SEQUENCE [LARGE SCALE GENOMIC DNA]</scope>
    <source>
        <strain evidence="3 4">N028</strain>
    </source>
</reference>
<organism evidence="3 4">
    <name type="scientific">Planococcus shixiaomingii</name>
    <dbReference type="NCBI Taxonomy" id="3058393"/>
    <lineage>
        <taxon>Bacteria</taxon>
        <taxon>Bacillati</taxon>
        <taxon>Bacillota</taxon>
        <taxon>Bacilli</taxon>
        <taxon>Bacillales</taxon>
        <taxon>Caryophanaceae</taxon>
        <taxon>Planococcus</taxon>
    </lineage>
</organism>
<dbReference type="Pfam" id="PF07883">
    <property type="entry name" value="Cupin_2"/>
    <property type="match status" value="1"/>
</dbReference>
<gene>
    <name evidence="3" type="ORF">QWY14_03215</name>
</gene>
<dbReference type="RefSeq" id="WP_301722677.1">
    <property type="nucleotide sequence ID" value="NZ_JAUJWV010000001.1"/>
</dbReference>
<comment type="caution">
    <text evidence="3">The sequence shown here is derived from an EMBL/GenBank/DDBJ whole genome shotgun (WGS) entry which is preliminary data.</text>
</comment>
<dbReference type="InterPro" id="IPR053146">
    <property type="entry name" value="QDO-like"/>
</dbReference>
<dbReference type="SUPFAM" id="SSF51182">
    <property type="entry name" value="RmlC-like cupins"/>
    <property type="match status" value="1"/>
</dbReference>
<keyword evidence="4" id="KW-1185">Reference proteome</keyword>
<dbReference type="PANTHER" id="PTHR36440">
    <property type="entry name" value="PUTATIVE (AFU_ORTHOLOGUE AFUA_8G07350)-RELATED"/>
    <property type="match status" value="1"/>
</dbReference>
<feature type="compositionally biased region" description="Basic and acidic residues" evidence="1">
    <location>
        <begin position="44"/>
        <end position="54"/>
    </location>
</feature>
<dbReference type="InterPro" id="IPR013096">
    <property type="entry name" value="Cupin_2"/>
</dbReference>
<dbReference type="Gene3D" id="2.60.120.10">
    <property type="entry name" value="Jelly Rolls"/>
    <property type="match status" value="1"/>
</dbReference>
<feature type="domain" description="Cupin type-2" evidence="2">
    <location>
        <begin position="38"/>
        <end position="100"/>
    </location>
</feature>
<proteinExistence type="predicted"/>
<evidence type="ECO:0000259" key="2">
    <source>
        <dbReference type="Pfam" id="PF07883"/>
    </source>
</evidence>
<dbReference type="InterPro" id="IPR014710">
    <property type="entry name" value="RmlC-like_jellyroll"/>
</dbReference>
<dbReference type="InterPro" id="IPR011051">
    <property type="entry name" value="RmlC_Cupin_sf"/>
</dbReference>
<evidence type="ECO:0000313" key="3">
    <source>
        <dbReference type="EMBL" id="MDN7240780.1"/>
    </source>
</evidence>
<sequence>MVHSHLIMTNPRSGQTMIFRKTAEDTNGTLLEIESFNPPSASSEPEHVHPKQESSAEVVSGKLHFVINGTVQIVGPGEKVVIPPGVPHHFWNEGPEEARTIQRFSPALNTESFFKTYFALARDGKLNEKGVPNLLLTARMTMHYQDEIRLASPPWAVQKLLFSVLSPIAALMGYKKQYN</sequence>
<feature type="region of interest" description="Disordered" evidence="1">
    <location>
        <begin position="36"/>
        <end position="55"/>
    </location>
</feature>
<name>A0ABT8MYR4_9BACL</name>
<dbReference type="PANTHER" id="PTHR36440:SF1">
    <property type="entry name" value="PUTATIVE (AFU_ORTHOLOGUE AFUA_8G07350)-RELATED"/>
    <property type="match status" value="1"/>
</dbReference>
<protein>
    <submittedName>
        <fullName evidence="3">Cupin domain-containing protein</fullName>
    </submittedName>
</protein>
<evidence type="ECO:0000313" key="4">
    <source>
        <dbReference type="Proteomes" id="UP001172055"/>
    </source>
</evidence>
<dbReference type="EMBL" id="JAUJWV010000001">
    <property type="protein sequence ID" value="MDN7240780.1"/>
    <property type="molecule type" value="Genomic_DNA"/>
</dbReference>